<dbReference type="CDD" id="cd06661">
    <property type="entry name" value="GGCT_like"/>
    <property type="match status" value="1"/>
</dbReference>
<name>D5ELH2_CORAD</name>
<dbReference type="Proteomes" id="UP000000925">
    <property type="component" value="Chromosome"/>
</dbReference>
<gene>
    <name evidence="2" type="ordered locus">Caka_2090</name>
</gene>
<dbReference type="InterPro" id="IPR009288">
    <property type="entry name" value="AIG2-like_dom"/>
</dbReference>
<dbReference type="InterPro" id="IPR013024">
    <property type="entry name" value="GGCT-like"/>
</dbReference>
<organism evidence="2 3">
    <name type="scientific">Coraliomargarita akajimensis (strain DSM 45221 / IAM 15411 / JCM 23193 / KCTC 12865 / 04OKA010-24)</name>
    <dbReference type="NCBI Taxonomy" id="583355"/>
    <lineage>
        <taxon>Bacteria</taxon>
        <taxon>Pseudomonadati</taxon>
        <taxon>Verrucomicrobiota</taxon>
        <taxon>Opitutia</taxon>
        <taxon>Puniceicoccales</taxon>
        <taxon>Coraliomargaritaceae</taxon>
        <taxon>Coraliomargarita</taxon>
    </lineage>
</organism>
<dbReference type="EMBL" id="CP001998">
    <property type="protein sequence ID" value="ADE55108.1"/>
    <property type="molecule type" value="Genomic_DNA"/>
</dbReference>
<dbReference type="InterPro" id="IPR036568">
    <property type="entry name" value="GGCT-like_sf"/>
</dbReference>
<evidence type="ECO:0000259" key="1">
    <source>
        <dbReference type="Pfam" id="PF06094"/>
    </source>
</evidence>
<dbReference type="Gene3D" id="3.10.490.10">
    <property type="entry name" value="Gamma-glutamyl cyclotransferase-like"/>
    <property type="match status" value="1"/>
</dbReference>
<feature type="domain" description="Gamma-glutamylcyclotransferase AIG2-like" evidence="1">
    <location>
        <begin position="15"/>
        <end position="141"/>
    </location>
</feature>
<dbReference type="SUPFAM" id="SSF110857">
    <property type="entry name" value="Gamma-glutamyl cyclotransferase-like"/>
    <property type="match status" value="1"/>
</dbReference>
<dbReference type="RefSeq" id="WP_013043830.1">
    <property type="nucleotide sequence ID" value="NC_014008.1"/>
</dbReference>
<dbReference type="OrthoDB" id="8538589at2"/>
<evidence type="ECO:0000313" key="3">
    <source>
        <dbReference type="Proteomes" id="UP000000925"/>
    </source>
</evidence>
<dbReference type="STRING" id="583355.Caka_2090"/>
<evidence type="ECO:0000313" key="2">
    <source>
        <dbReference type="EMBL" id="ADE55108.1"/>
    </source>
</evidence>
<dbReference type="KEGG" id="caa:Caka_2090"/>
<protein>
    <submittedName>
        <fullName evidence="2">AIG2 family protein</fullName>
    </submittedName>
</protein>
<sequence length="142" mass="15990">MKPDNLSMEAAEIRVFVYGTLKPGGRYWPEYCEGRVESVQPAKVNGRLFDLHLGYPGLVLGGDDWVQGVVLTFSSPQDLAQLDELEGYRPDRDMSANEYLRLWVDVVDLDENPLGRVWIYEITDSVLKRSGGTLIKGGNWVV</sequence>
<dbReference type="eggNOG" id="COG2105">
    <property type="taxonomic scope" value="Bacteria"/>
</dbReference>
<keyword evidence="3" id="KW-1185">Reference proteome</keyword>
<dbReference type="Pfam" id="PF06094">
    <property type="entry name" value="GGACT"/>
    <property type="match status" value="1"/>
</dbReference>
<dbReference type="HOGENOM" id="CLU_083466_2_2_0"/>
<proteinExistence type="predicted"/>
<accession>D5ELH2</accession>
<dbReference type="AlphaFoldDB" id="D5ELH2"/>
<reference evidence="2 3" key="1">
    <citation type="journal article" date="2010" name="Stand. Genomic Sci.">
        <title>Complete genome sequence of Coraliomargarita akajimensis type strain (04OKA010-24).</title>
        <authorList>
            <person name="Mavromatis K."/>
            <person name="Abt B."/>
            <person name="Brambilla E."/>
            <person name="Lapidus A."/>
            <person name="Copeland A."/>
            <person name="Deshpande S."/>
            <person name="Nolan M."/>
            <person name="Lucas S."/>
            <person name="Tice H."/>
            <person name="Cheng J.F."/>
            <person name="Han C."/>
            <person name="Detter J.C."/>
            <person name="Woyke T."/>
            <person name="Goodwin L."/>
            <person name="Pitluck S."/>
            <person name="Held B."/>
            <person name="Brettin T."/>
            <person name="Tapia R."/>
            <person name="Ivanova N."/>
            <person name="Mikhailova N."/>
            <person name="Pati A."/>
            <person name="Liolios K."/>
            <person name="Chen A."/>
            <person name="Palaniappan K."/>
            <person name="Land M."/>
            <person name="Hauser L."/>
            <person name="Chang Y.J."/>
            <person name="Jeffries C.D."/>
            <person name="Rohde M."/>
            <person name="Goker M."/>
            <person name="Bristow J."/>
            <person name="Eisen J.A."/>
            <person name="Markowitz V."/>
            <person name="Hugenholtz P."/>
            <person name="Klenk H.P."/>
            <person name="Kyrpides N.C."/>
        </authorList>
    </citation>
    <scope>NUCLEOTIDE SEQUENCE [LARGE SCALE GENOMIC DNA]</scope>
    <source>
        <strain evidence="3">DSM 45221 / IAM 15411 / JCM 23193 / KCTC 12865</strain>
    </source>
</reference>